<feature type="region of interest" description="Disordered" evidence="1">
    <location>
        <begin position="1"/>
        <end position="91"/>
    </location>
</feature>
<accession>A0A9Q1KE23</accession>
<comment type="caution">
    <text evidence="2">The sequence shown here is derived from an EMBL/GenBank/DDBJ whole genome shotgun (WGS) entry which is preliminary data.</text>
</comment>
<feature type="compositionally biased region" description="Polar residues" evidence="1">
    <location>
        <begin position="72"/>
        <end position="84"/>
    </location>
</feature>
<proteinExistence type="predicted"/>
<evidence type="ECO:0000256" key="1">
    <source>
        <dbReference type="SAM" id="MobiDB-lite"/>
    </source>
</evidence>
<dbReference type="OrthoDB" id="1740536at2759"/>
<dbReference type="AlphaFoldDB" id="A0A9Q1KE23"/>
<protein>
    <submittedName>
        <fullName evidence="2">Uncharacterized protein</fullName>
    </submittedName>
</protein>
<sequence length="215" mass="23898">MEAANTSRPLPHFDYMPTTSCEPSRQHVREPSPHHTKKDREASRSNRSGRPYTGNHDQRTAAATRPSGHPVQGQTAKSTTTSIPYATHSRRTAWLKEQEQISKPRGEISDKGQIDRFLKKGLRFLCRERETARPQPLDEECSAEVVVTITGGCAEGMTRFSERHWYRATRPSSFQRSVAALTPRAKASAIVTSSSVTLRGSKVPKAAKSQDLAKS</sequence>
<reference evidence="2" key="1">
    <citation type="submission" date="2022-04" db="EMBL/GenBank/DDBJ databases">
        <title>Carnegiea gigantea Genome sequencing and assembly v2.</title>
        <authorList>
            <person name="Copetti D."/>
            <person name="Sanderson M.J."/>
            <person name="Burquez A."/>
            <person name="Wojciechowski M.F."/>
        </authorList>
    </citation>
    <scope>NUCLEOTIDE SEQUENCE</scope>
    <source>
        <strain evidence="2">SGP5-SGP5p</strain>
        <tissue evidence="2">Aerial part</tissue>
    </source>
</reference>
<organism evidence="2 3">
    <name type="scientific">Carnegiea gigantea</name>
    <dbReference type="NCBI Taxonomy" id="171969"/>
    <lineage>
        <taxon>Eukaryota</taxon>
        <taxon>Viridiplantae</taxon>
        <taxon>Streptophyta</taxon>
        <taxon>Embryophyta</taxon>
        <taxon>Tracheophyta</taxon>
        <taxon>Spermatophyta</taxon>
        <taxon>Magnoliopsida</taxon>
        <taxon>eudicotyledons</taxon>
        <taxon>Gunneridae</taxon>
        <taxon>Pentapetalae</taxon>
        <taxon>Caryophyllales</taxon>
        <taxon>Cactineae</taxon>
        <taxon>Cactaceae</taxon>
        <taxon>Cactoideae</taxon>
        <taxon>Echinocereeae</taxon>
        <taxon>Carnegiea</taxon>
    </lineage>
</organism>
<dbReference type="Proteomes" id="UP001153076">
    <property type="component" value="Unassembled WGS sequence"/>
</dbReference>
<name>A0A9Q1KE23_9CARY</name>
<keyword evidence="3" id="KW-1185">Reference proteome</keyword>
<dbReference type="EMBL" id="JAKOGI010000154">
    <property type="protein sequence ID" value="KAJ8441784.1"/>
    <property type="molecule type" value="Genomic_DNA"/>
</dbReference>
<evidence type="ECO:0000313" key="3">
    <source>
        <dbReference type="Proteomes" id="UP001153076"/>
    </source>
</evidence>
<feature type="compositionally biased region" description="Basic and acidic residues" evidence="1">
    <location>
        <begin position="24"/>
        <end position="44"/>
    </location>
</feature>
<gene>
    <name evidence="2" type="ORF">Cgig2_009030</name>
</gene>
<evidence type="ECO:0000313" key="2">
    <source>
        <dbReference type="EMBL" id="KAJ8441784.1"/>
    </source>
</evidence>